<sequence length="128" mass="13437">MLPPPVLEPTHSQGFSAHLALRASNMCVHSPGPVAGFAVVRFSPRASAKTRAQSVSTYVHLEVLPSAQDPKLESAQGWRTCSADLGLCHLRVSCCHQPEAGARAALTSASVTSASHAAISPRLAHVQH</sequence>
<name>A0ABN8YKP5_RANTA</name>
<accession>A0ABN8YKP5</accession>
<gene>
    <name evidence="1" type="ORF">MRATA1EN1_LOCUS10960</name>
</gene>
<reference evidence="1" key="1">
    <citation type="submission" date="2023-04" db="EMBL/GenBank/DDBJ databases">
        <authorList>
            <consortium name="ELIXIR-Norway"/>
        </authorList>
    </citation>
    <scope>NUCLEOTIDE SEQUENCE [LARGE SCALE GENOMIC DNA]</scope>
</reference>
<organism evidence="1 2">
    <name type="scientific">Rangifer tarandus platyrhynchus</name>
    <name type="common">Svalbard reindeer</name>
    <dbReference type="NCBI Taxonomy" id="3082113"/>
    <lineage>
        <taxon>Eukaryota</taxon>
        <taxon>Metazoa</taxon>
        <taxon>Chordata</taxon>
        <taxon>Craniata</taxon>
        <taxon>Vertebrata</taxon>
        <taxon>Euteleostomi</taxon>
        <taxon>Mammalia</taxon>
        <taxon>Eutheria</taxon>
        <taxon>Laurasiatheria</taxon>
        <taxon>Artiodactyla</taxon>
        <taxon>Ruminantia</taxon>
        <taxon>Pecora</taxon>
        <taxon>Cervidae</taxon>
        <taxon>Odocoileinae</taxon>
        <taxon>Rangifer</taxon>
    </lineage>
</organism>
<evidence type="ECO:0000313" key="2">
    <source>
        <dbReference type="Proteomes" id="UP001176941"/>
    </source>
</evidence>
<dbReference type="EMBL" id="OX459956">
    <property type="protein sequence ID" value="CAI9161998.1"/>
    <property type="molecule type" value="Genomic_DNA"/>
</dbReference>
<proteinExistence type="predicted"/>
<dbReference type="Proteomes" id="UP001176941">
    <property type="component" value="Chromosome 20"/>
</dbReference>
<keyword evidence="2" id="KW-1185">Reference proteome</keyword>
<evidence type="ECO:0000313" key="1">
    <source>
        <dbReference type="EMBL" id="CAI9161998.1"/>
    </source>
</evidence>
<protein>
    <submittedName>
        <fullName evidence="1">Uncharacterized protein</fullName>
    </submittedName>
</protein>